<evidence type="ECO:0000313" key="13">
    <source>
        <dbReference type="Proteomes" id="UP000756346"/>
    </source>
</evidence>
<dbReference type="Pfam" id="PF14310">
    <property type="entry name" value="Fn3-like"/>
    <property type="match status" value="1"/>
</dbReference>
<reference evidence="12" key="1">
    <citation type="journal article" date="2021" name="Nat. Commun.">
        <title>Genetic determinants of endophytism in the Arabidopsis root mycobiome.</title>
        <authorList>
            <person name="Mesny F."/>
            <person name="Miyauchi S."/>
            <person name="Thiergart T."/>
            <person name="Pickel B."/>
            <person name="Atanasova L."/>
            <person name="Karlsson M."/>
            <person name="Huettel B."/>
            <person name="Barry K.W."/>
            <person name="Haridas S."/>
            <person name="Chen C."/>
            <person name="Bauer D."/>
            <person name="Andreopoulos W."/>
            <person name="Pangilinan J."/>
            <person name="LaButti K."/>
            <person name="Riley R."/>
            <person name="Lipzen A."/>
            <person name="Clum A."/>
            <person name="Drula E."/>
            <person name="Henrissat B."/>
            <person name="Kohler A."/>
            <person name="Grigoriev I.V."/>
            <person name="Martin F.M."/>
            <person name="Hacquard S."/>
        </authorList>
    </citation>
    <scope>NUCLEOTIDE SEQUENCE</scope>
    <source>
        <strain evidence="12">MPI-CAGE-CH-0230</strain>
    </source>
</reference>
<keyword evidence="8" id="KW-0326">Glycosidase</keyword>
<comment type="similarity">
    <text evidence="3">Belongs to the glycosyl hydrolase 3 family.</text>
</comment>
<sequence>MGSVPHSSAGLDARAQPLSVLAGLVGGHDFWHTFEQPELGLGSIRFSDGPNGVRGEDWVNGAPSAAIPCATALGASFDRDLVRRVAELLANECRHKGVHALLAPTMNIHRYVLCGRNFESFSEDPYLTGALATEYVKGLQRHGIAATPKHFLANEAENGRRWTNSAIEQSALREIYLEPFRMVVQDAEPWAVMTAYNSVNGSFCSDSATLLSVLRNDWCYKGAVVSDWFGTYTTAPALTAGLDLEMPGPSKFRTTEKLHEAITHGEVTREQIEQSANRIIGLLTKTGRIGAPGVPPPRPRTRETPPLNNADERLLVEAAEASMVLLKNEGSTLPISTVSGLRLSVFGELASQPSFFGGGSASLKVPATTPTPWESLSKRFPGAVLSPGVATSRLVKTPNSSGDLPIDGLVRLDWYNGSVPTAEQHFLCQEVKDTVYMLVEDVPDGLIDISDFCTTMTFSIRPSESGQYDISVCGPGNSTCHVNGELVFEVSRNLEVSTEDFLFDRSKLEARRPQPLTLRNDTTYEFRVTSWSSKHRAEHVNREFFIQGCRLGLELVRDDEAALAQSRQVAASTDVAVVVVGTGPEWESEGFDRVSMALPRRQAELVTTVAGACPGRTVVVVNAGSPVSIGDWVEHVDAVLYAWFPGAGFAQALTNMLSGDACPSARLPTTFWDSVEDYPAGHVESLMQKGCNDIVYREGVHVGYRAYGQVHPGCPSSSVATPRFAFGYGLSYSFFRYSIPALPSCQISGVQLLTDEPMVTVQLDVENTGTRPGRETVLFFVTRVENALEQRPEVQLKAFAKTAYLEVGQCERVTLELSRRSFSYWDVEAGAWRVDAGTYNLAFAGPHGVGDWRPTGREKISVTVAKGFTFLDA</sequence>
<dbReference type="InterPro" id="IPR050288">
    <property type="entry name" value="Cellulose_deg_GH3"/>
</dbReference>
<dbReference type="SUPFAM" id="SSF56988">
    <property type="entry name" value="Anthrax protective antigen"/>
    <property type="match status" value="1"/>
</dbReference>
<keyword evidence="7" id="KW-0119">Carbohydrate metabolism</keyword>
<gene>
    <name evidence="12" type="ORF">B0I36DRAFT_368597</name>
</gene>
<dbReference type="InterPro" id="IPR001764">
    <property type="entry name" value="Glyco_hydro_3_N"/>
</dbReference>
<evidence type="ECO:0000256" key="2">
    <source>
        <dbReference type="ARBA" id="ARBA00004987"/>
    </source>
</evidence>
<dbReference type="InterPro" id="IPR017853">
    <property type="entry name" value="GH"/>
</dbReference>
<dbReference type="Gene3D" id="3.40.50.1700">
    <property type="entry name" value="Glycoside hydrolase family 3 C-terminal domain"/>
    <property type="match status" value="1"/>
</dbReference>
<evidence type="ECO:0000256" key="4">
    <source>
        <dbReference type="ARBA" id="ARBA00012744"/>
    </source>
</evidence>
<keyword evidence="5 12" id="KW-0378">Hydrolase</keyword>
<dbReference type="EMBL" id="JAGTJQ010000011">
    <property type="protein sequence ID" value="KAH7018588.1"/>
    <property type="molecule type" value="Genomic_DNA"/>
</dbReference>
<dbReference type="RefSeq" id="XP_046006855.1">
    <property type="nucleotide sequence ID" value="XM_046159642.1"/>
</dbReference>
<dbReference type="Gene3D" id="2.60.40.10">
    <property type="entry name" value="Immunoglobulins"/>
    <property type="match status" value="1"/>
</dbReference>
<evidence type="ECO:0000256" key="5">
    <source>
        <dbReference type="ARBA" id="ARBA00022801"/>
    </source>
</evidence>
<evidence type="ECO:0000256" key="10">
    <source>
        <dbReference type="SAM" id="MobiDB-lite"/>
    </source>
</evidence>
<evidence type="ECO:0000259" key="11">
    <source>
        <dbReference type="PROSITE" id="PS51820"/>
    </source>
</evidence>
<keyword evidence="13" id="KW-1185">Reference proteome</keyword>
<dbReference type="Gene3D" id="2.60.120.260">
    <property type="entry name" value="Galactose-binding domain-like"/>
    <property type="match status" value="1"/>
</dbReference>
<dbReference type="GO" id="GO:0009251">
    <property type="term" value="P:glucan catabolic process"/>
    <property type="evidence" value="ECO:0007669"/>
    <property type="project" value="TreeGrafter"/>
</dbReference>
<dbReference type="SMART" id="SM01217">
    <property type="entry name" value="Fn3_like"/>
    <property type="match status" value="1"/>
</dbReference>
<dbReference type="InterPro" id="IPR002772">
    <property type="entry name" value="Glyco_hydro_3_C"/>
</dbReference>
<evidence type="ECO:0000256" key="1">
    <source>
        <dbReference type="ARBA" id="ARBA00000448"/>
    </source>
</evidence>
<dbReference type="PANTHER" id="PTHR42715:SF10">
    <property type="entry name" value="BETA-GLUCOSIDASE"/>
    <property type="match status" value="1"/>
</dbReference>
<evidence type="ECO:0000256" key="6">
    <source>
        <dbReference type="ARBA" id="ARBA00023180"/>
    </source>
</evidence>
<dbReference type="PANTHER" id="PTHR42715">
    <property type="entry name" value="BETA-GLUCOSIDASE"/>
    <property type="match status" value="1"/>
</dbReference>
<organism evidence="12 13">
    <name type="scientific">Microdochium trichocladiopsis</name>
    <dbReference type="NCBI Taxonomy" id="1682393"/>
    <lineage>
        <taxon>Eukaryota</taxon>
        <taxon>Fungi</taxon>
        <taxon>Dikarya</taxon>
        <taxon>Ascomycota</taxon>
        <taxon>Pezizomycotina</taxon>
        <taxon>Sordariomycetes</taxon>
        <taxon>Xylariomycetidae</taxon>
        <taxon>Xylariales</taxon>
        <taxon>Microdochiaceae</taxon>
        <taxon>Microdochium</taxon>
    </lineage>
</organism>
<comment type="pathway">
    <text evidence="2">Glycan metabolism; cellulose degradation.</text>
</comment>
<dbReference type="GO" id="GO:0008422">
    <property type="term" value="F:beta-glucosidase activity"/>
    <property type="evidence" value="ECO:0007669"/>
    <property type="project" value="UniProtKB-EC"/>
</dbReference>
<dbReference type="InterPro" id="IPR036962">
    <property type="entry name" value="Glyco_hydro_3_N_sf"/>
</dbReference>
<evidence type="ECO:0000256" key="3">
    <source>
        <dbReference type="ARBA" id="ARBA00005336"/>
    </source>
</evidence>
<dbReference type="PRINTS" id="PR00133">
    <property type="entry name" value="GLHYDRLASE3"/>
</dbReference>
<dbReference type="Proteomes" id="UP000756346">
    <property type="component" value="Unassembled WGS sequence"/>
</dbReference>
<dbReference type="SUPFAM" id="SSF51445">
    <property type="entry name" value="(Trans)glycosidases"/>
    <property type="match status" value="1"/>
</dbReference>
<comment type="caution">
    <text evidence="12">The sequence shown here is derived from an EMBL/GenBank/DDBJ whole genome shotgun (WGS) entry which is preliminary data.</text>
</comment>
<dbReference type="InterPro" id="IPR026891">
    <property type="entry name" value="Fn3-like"/>
</dbReference>
<name>A0A9P9BJX5_9PEZI</name>
<dbReference type="InterPro" id="IPR037524">
    <property type="entry name" value="PA14/GLEYA"/>
</dbReference>
<feature type="domain" description="PA14" evidence="11">
    <location>
        <begin position="405"/>
        <end position="567"/>
    </location>
</feature>
<protein>
    <recommendedName>
        <fullName evidence="4">beta-glucosidase</fullName>
        <ecNumber evidence="4">3.2.1.21</ecNumber>
    </recommendedName>
</protein>
<dbReference type="InterPro" id="IPR036881">
    <property type="entry name" value="Glyco_hydro_3_C_sf"/>
</dbReference>
<dbReference type="Pfam" id="PF00933">
    <property type="entry name" value="Glyco_hydro_3"/>
    <property type="match status" value="1"/>
</dbReference>
<dbReference type="InterPro" id="IPR013783">
    <property type="entry name" value="Ig-like_fold"/>
</dbReference>
<evidence type="ECO:0000256" key="7">
    <source>
        <dbReference type="ARBA" id="ARBA00023277"/>
    </source>
</evidence>
<dbReference type="AlphaFoldDB" id="A0A9P9BJX5"/>
<dbReference type="SUPFAM" id="SSF52279">
    <property type="entry name" value="Beta-D-glucan exohydrolase, C-terminal domain"/>
    <property type="match status" value="1"/>
</dbReference>
<dbReference type="Pfam" id="PF01915">
    <property type="entry name" value="Glyco_hydro_3_C"/>
    <property type="match status" value="1"/>
</dbReference>
<accession>A0A9P9BJX5</accession>
<dbReference type="GeneID" id="70189188"/>
<feature type="region of interest" description="Disordered" evidence="10">
    <location>
        <begin position="288"/>
        <end position="307"/>
    </location>
</feature>
<proteinExistence type="inferred from homology"/>
<evidence type="ECO:0000256" key="8">
    <source>
        <dbReference type="ARBA" id="ARBA00023295"/>
    </source>
</evidence>
<dbReference type="PROSITE" id="PS51820">
    <property type="entry name" value="PA14"/>
    <property type="match status" value="1"/>
</dbReference>
<keyword evidence="6" id="KW-0325">Glycoprotein</keyword>
<evidence type="ECO:0000256" key="9">
    <source>
        <dbReference type="ARBA" id="ARBA00023326"/>
    </source>
</evidence>
<comment type="catalytic activity">
    <reaction evidence="1">
        <text>Hydrolysis of terminal, non-reducing beta-D-glucosyl residues with release of beta-D-glucose.</text>
        <dbReference type="EC" id="3.2.1.21"/>
    </reaction>
</comment>
<dbReference type="Gene3D" id="3.20.20.300">
    <property type="entry name" value="Glycoside hydrolase, family 3, N-terminal domain"/>
    <property type="match status" value="1"/>
</dbReference>
<dbReference type="EC" id="3.2.1.21" evidence="4"/>
<dbReference type="OrthoDB" id="47059at2759"/>
<keyword evidence="9" id="KW-0624">Polysaccharide degradation</keyword>
<evidence type="ECO:0000313" key="12">
    <source>
        <dbReference type="EMBL" id="KAH7018588.1"/>
    </source>
</evidence>